<dbReference type="InterPro" id="IPR006076">
    <property type="entry name" value="FAD-dep_OxRdtase"/>
</dbReference>
<proteinExistence type="predicted"/>
<dbReference type="InterPro" id="IPR036188">
    <property type="entry name" value="FAD/NAD-bd_sf"/>
</dbReference>
<feature type="domain" description="FAD dependent oxidoreductase" evidence="2">
    <location>
        <begin position="44"/>
        <end position="392"/>
    </location>
</feature>
<evidence type="ECO:0000313" key="3">
    <source>
        <dbReference type="EMBL" id="SEN06496.1"/>
    </source>
</evidence>
<dbReference type="Proteomes" id="UP000182160">
    <property type="component" value="Unassembled WGS sequence"/>
</dbReference>
<reference evidence="3 4" key="1">
    <citation type="submission" date="2016-10" db="EMBL/GenBank/DDBJ databases">
        <authorList>
            <person name="de Groot N.N."/>
        </authorList>
    </citation>
    <scope>NUCLEOTIDE SEQUENCE [LARGE SCALE GENOMIC DNA]</scope>
    <source>
        <strain evidence="3 4">DSM 11457</strain>
    </source>
</reference>
<dbReference type="GO" id="GO:0016491">
    <property type="term" value="F:oxidoreductase activity"/>
    <property type="evidence" value="ECO:0007669"/>
    <property type="project" value="UniProtKB-KW"/>
</dbReference>
<accession>A0A1H8DH44</accession>
<name>A0A1H8DH44_9RHOB</name>
<dbReference type="SUPFAM" id="SSF51905">
    <property type="entry name" value="FAD/NAD(P)-binding domain"/>
    <property type="match status" value="1"/>
</dbReference>
<dbReference type="AlphaFoldDB" id="A0A1H8DH44"/>
<dbReference type="Gene3D" id="3.30.9.10">
    <property type="entry name" value="D-Amino Acid Oxidase, subunit A, domain 2"/>
    <property type="match status" value="1"/>
</dbReference>
<dbReference type="PANTHER" id="PTHR13847">
    <property type="entry name" value="SARCOSINE DEHYDROGENASE-RELATED"/>
    <property type="match status" value="1"/>
</dbReference>
<protein>
    <submittedName>
        <fullName evidence="3">Glycine/D-amino acid oxidase</fullName>
    </submittedName>
</protein>
<dbReference type="Pfam" id="PF01266">
    <property type="entry name" value="DAO"/>
    <property type="match status" value="1"/>
</dbReference>
<organism evidence="3 4">
    <name type="scientific">Roseovarius tolerans</name>
    <dbReference type="NCBI Taxonomy" id="74031"/>
    <lineage>
        <taxon>Bacteria</taxon>
        <taxon>Pseudomonadati</taxon>
        <taxon>Pseudomonadota</taxon>
        <taxon>Alphaproteobacteria</taxon>
        <taxon>Rhodobacterales</taxon>
        <taxon>Roseobacteraceae</taxon>
        <taxon>Roseovarius</taxon>
    </lineage>
</organism>
<evidence type="ECO:0000259" key="2">
    <source>
        <dbReference type="Pfam" id="PF01266"/>
    </source>
</evidence>
<dbReference type="GO" id="GO:0005737">
    <property type="term" value="C:cytoplasm"/>
    <property type="evidence" value="ECO:0007669"/>
    <property type="project" value="TreeGrafter"/>
</dbReference>
<evidence type="ECO:0000256" key="1">
    <source>
        <dbReference type="ARBA" id="ARBA00023002"/>
    </source>
</evidence>
<dbReference type="EMBL" id="FOBO01000011">
    <property type="protein sequence ID" value="SEN06496.1"/>
    <property type="molecule type" value="Genomic_DNA"/>
</dbReference>
<sequence>MSRRGRRSAEFKRMQLSDIRQSPYWHDQIGAPPTLPTGLPKTVDVLIVGAGYTGLSAAITTARGGRSTLVLEAEDPGYGCSTRNGGQISTSVKPSLDKLAAKFGAERARGIRMEGAKALTWIGDFIADEGLDCDFRRVGRFHAAHTPQHYEDLVRDAEKMRQRENIESFAVPRHEQRSQLGTDAYFGGVVFSAHCSVHPGKFHRELLRLCLAEGVQVVGQCRVTRIARTASGFRVETAKGPVEARDVIVATNGYTTSLTPWLQRRVIPIGSYIIATEELPEATIDTLFPGDRIASDTCKVVYYYRASPDRRRVLFGGRVSASETTPLAGAARLRQDMCRIFPELEGVGLSHAWSGTVAYSFDELAHTGVHDGVHYAMGYCGSGVSMAPYLGMRAGQKVLGLQEGVTAFDGLPFPTRPLYQGKPWFLPAAVAWYRWNDQRQFRKAIGMS</sequence>
<dbReference type="Gene3D" id="3.50.50.60">
    <property type="entry name" value="FAD/NAD(P)-binding domain"/>
    <property type="match status" value="1"/>
</dbReference>
<keyword evidence="1" id="KW-0560">Oxidoreductase</keyword>
<dbReference type="PANTHER" id="PTHR13847:SF281">
    <property type="entry name" value="FAD DEPENDENT OXIDOREDUCTASE DOMAIN-CONTAINING PROTEIN"/>
    <property type="match status" value="1"/>
</dbReference>
<evidence type="ECO:0000313" key="4">
    <source>
        <dbReference type="Proteomes" id="UP000182160"/>
    </source>
</evidence>
<gene>
    <name evidence="3" type="ORF">SAMN04488077_111112</name>
</gene>